<protein>
    <submittedName>
        <fullName evidence="3">Porin</fullName>
    </submittedName>
</protein>
<dbReference type="InterPro" id="IPR023614">
    <property type="entry name" value="Porin_dom_sf"/>
</dbReference>
<feature type="domain" description="Porin" evidence="2">
    <location>
        <begin position="7"/>
        <end position="318"/>
    </location>
</feature>
<sequence length="343" mass="33874">MKKVLFASTALVATAGIAAADVAISGYAEMGVRGGSGTTITQFMQDIDVRFTLSGETDGGITFGAGVDLDENAGGSNTDDAGVAVFVSGDFGTLTLGDTDGGFDAGMQEVNIGSGGSIADNETGHAGYSGNSGLDGVYDGQILSYRYSVSGFTITGSIEMDDDANSGAAGPFGQAALTTADGLTGDAIYGIGASYAGTFGGGSYTIGAGYQTTADYDAATAGAQDLTIMGVSATVALDSGLSAGINYSQISTFVVNGDGTHTAFGASYAFDAITLHANYGQFDWDAGAAVADTNGFGLAAAYDLGGGLNAHLGYGSSEVTAVNASTATLGTSSTWSLGLSMSF</sequence>
<dbReference type="Pfam" id="PF13609">
    <property type="entry name" value="Porin_4"/>
    <property type="match status" value="1"/>
</dbReference>
<evidence type="ECO:0000313" key="3">
    <source>
        <dbReference type="EMBL" id="QXL87128.1"/>
    </source>
</evidence>
<dbReference type="RefSeq" id="WP_257894038.1">
    <property type="nucleotide sequence ID" value="NZ_JAIMBW010000001.1"/>
</dbReference>
<dbReference type="GO" id="GO:0015288">
    <property type="term" value="F:porin activity"/>
    <property type="evidence" value="ECO:0007669"/>
    <property type="project" value="InterPro"/>
</dbReference>
<gene>
    <name evidence="3" type="ORF">KUL25_17090</name>
</gene>
<dbReference type="AlphaFoldDB" id="A0A975YF91"/>
<accession>A0A975YF91</accession>
<dbReference type="EMBL" id="JAIMBW010000001">
    <property type="protein sequence ID" value="MBY4894475.1"/>
    <property type="molecule type" value="Genomic_DNA"/>
</dbReference>
<keyword evidence="4" id="KW-1185">Reference proteome</keyword>
<dbReference type="EMBL" id="CP078073">
    <property type="protein sequence ID" value="QXL87128.1"/>
    <property type="molecule type" value="Genomic_DNA"/>
</dbReference>
<dbReference type="Gene3D" id="2.40.160.10">
    <property type="entry name" value="Porin"/>
    <property type="match status" value="1"/>
</dbReference>
<proteinExistence type="predicted"/>
<dbReference type="InterPro" id="IPR033900">
    <property type="entry name" value="Gram_neg_porin_domain"/>
</dbReference>
<dbReference type="SUPFAM" id="SSF56935">
    <property type="entry name" value="Porins"/>
    <property type="match status" value="1"/>
</dbReference>
<evidence type="ECO:0000259" key="2">
    <source>
        <dbReference type="Pfam" id="PF13609"/>
    </source>
</evidence>
<name>A0A975YF91_9RHOB</name>
<reference evidence="3 4" key="1">
    <citation type="submission" date="2021-07" db="EMBL/GenBank/DDBJ databases">
        <title>Karlodiniumbacter phycospheric gen. nov., sp. nov., a phycosphere bacterium isolated from karlodinium veneficum.</title>
        <authorList>
            <person name="Peng Y."/>
            <person name="Jiang L."/>
            <person name="Lee J."/>
        </authorList>
    </citation>
    <scope>NUCLEOTIDE SEQUENCE</scope>
    <source>
        <strain evidence="3 4">N5</strain>
    </source>
</reference>
<evidence type="ECO:0000313" key="4">
    <source>
        <dbReference type="Proteomes" id="UP000693972"/>
    </source>
</evidence>
<evidence type="ECO:0000256" key="1">
    <source>
        <dbReference type="SAM" id="SignalP"/>
    </source>
</evidence>
<feature type="signal peptide" evidence="1">
    <location>
        <begin position="1"/>
        <end position="20"/>
    </location>
</feature>
<keyword evidence="1" id="KW-0732">Signal</keyword>
<dbReference type="GO" id="GO:0016020">
    <property type="term" value="C:membrane"/>
    <property type="evidence" value="ECO:0007669"/>
    <property type="project" value="InterPro"/>
</dbReference>
<dbReference type="Proteomes" id="UP000693972">
    <property type="component" value="Unassembled WGS sequence"/>
</dbReference>
<feature type="chain" id="PRO_5037331299" evidence="1">
    <location>
        <begin position="21"/>
        <end position="343"/>
    </location>
</feature>
<organism evidence="3">
    <name type="scientific">Gymnodinialimonas phycosphaerae</name>
    <dbReference type="NCBI Taxonomy" id="2841589"/>
    <lineage>
        <taxon>Bacteria</taxon>
        <taxon>Pseudomonadati</taxon>
        <taxon>Pseudomonadota</taxon>
        <taxon>Alphaproteobacteria</taxon>
        <taxon>Rhodobacterales</taxon>
        <taxon>Paracoccaceae</taxon>
        <taxon>Gymnodinialimonas</taxon>
    </lineage>
</organism>